<evidence type="ECO:0000256" key="1">
    <source>
        <dbReference type="ARBA" id="ARBA00022723"/>
    </source>
</evidence>
<dbReference type="Proteomes" id="UP000000238">
    <property type="component" value="Chromosome"/>
</dbReference>
<dbReference type="STRING" id="349521.HCH_05985"/>
<dbReference type="OrthoDB" id="9784466at2"/>
<dbReference type="AlphaFoldDB" id="Q2S9N8"/>
<dbReference type="PANTHER" id="PTHR43344:SF13">
    <property type="entry name" value="PHOSPHATASE RV3661-RELATED"/>
    <property type="match status" value="1"/>
</dbReference>
<evidence type="ECO:0000256" key="2">
    <source>
        <dbReference type="ARBA" id="ARBA00022801"/>
    </source>
</evidence>
<dbReference type="eggNOG" id="COG0560">
    <property type="taxonomic scope" value="Bacteria"/>
</dbReference>
<reference evidence="4 5" key="1">
    <citation type="journal article" date="2005" name="Nucleic Acids Res.">
        <title>Genomic blueprint of Hahella chejuensis, a marine microbe producing an algicidal agent.</title>
        <authorList>
            <person name="Jeong H."/>
            <person name="Yim J.H."/>
            <person name="Lee C."/>
            <person name="Choi S.-H."/>
            <person name="Park Y.K."/>
            <person name="Yoon S.H."/>
            <person name="Hur C.-G."/>
            <person name="Kang H.-Y."/>
            <person name="Kim D."/>
            <person name="Lee H.H."/>
            <person name="Park K.H."/>
            <person name="Park S.-H."/>
            <person name="Park H.-S."/>
            <person name="Lee H.K."/>
            <person name="Oh T.K."/>
            <person name="Kim J.F."/>
        </authorList>
    </citation>
    <scope>NUCLEOTIDE SEQUENCE [LARGE SCALE GENOMIC DNA]</scope>
    <source>
        <strain evidence="4 5">KCTC 2396</strain>
    </source>
</reference>
<dbReference type="EMBL" id="CP000155">
    <property type="protein sequence ID" value="ABC32636.1"/>
    <property type="molecule type" value="Genomic_DNA"/>
</dbReference>
<dbReference type="InterPro" id="IPR023214">
    <property type="entry name" value="HAD_sf"/>
</dbReference>
<gene>
    <name evidence="4" type="ordered locus">HCH_05985</name>
</gene>
<keyword evidence="1" id="KW-0479">Metal-binding</keyword>
<sequence>MALAIFDLDNTLIAGDSDHAWGDFLVHRGIVDQEDFKRVNDEFYQDYLQGQLDIFKYLGFALSPLTQHPLERLHQWRKEFVEESIRPLLLPKALELLRRHRDSGDYLLIITATNRFVTQPIADLLEVDELIATEPEFINNRYTGKVSGVPSYQAGKVTRLREWLQHNPYDLSDAYFYSDSHNDIPLLEHVGRPVVVDGDERLLQTARERGWEIMSLRP</sequence>
<dbReference type="InterPro" id="IPR050582">
    <property type="entry name" value="HAD-like_SerB"/>
</dbReference>
<dbReference type="Pfam" id="PF12710">
    <property type="entry name" value="HAD"/>
    <property type="match status" value="1"/>
</dbReference>
<dbReference type="GO" id="GO:0046872">
    <property type="term" value="F:metal ion binding"/>
    <property type="evidence" value="ECO:0007669"/>
    <property type="project" value="UniProtKB-KW"/>
</dbReference>
<evidence type="ECO:0000313" key="4">
    <source>
        <dbReference type="EMBL" id="ABC32636.1"/>
    </source>
</evidence>
<organism evidence="4 5">
    <name type="scientific">Hahella chejuensis (strain KCTC 2396)</name>
    <dbReference type="NCBI Taxonomy" id="349521"/>
    <lineage>
        <taxon>Bacteria</taxon>
        <taxon>Pseudomonadati</taxon>
        <taxon>Pseudomonadota</taxon>
        <taxon>Gammaproteobacteria</taxon>
        <taxon>Oceanospirillales</taxon>
        <taxon>Hahellaceae</taxon>
        <taxon>Hahella</taxon>
    </lineage>
</organism>
<evidence type="ECO:0000313" key="5">
    <source>
        <dbReference type="Proteomes" id="UP000000238"/>
    </source>
</evidence>
<dbReference type="Gene3D" id="3.40.50.1000">
    <property type="entry name" value="HAD superfamily/HAD-like"/>
    <property type="match status" value="1"/>
</dbReference>
<dbReference type="RefSeq" id="WP_011399694.1">
    <property type="nucleotide sequence ID" value="NC_007645.1"/>
</dbReference>
<dbReference type="InterPro" id="IPR036412">
    <property type="entry name" value="HAD-like_sf"/>
</dbReference>
<dbReference type="CDD" id="cd02612">
    <property type="entry name" value="HAD_PGPPase"/>
    <property type="match status" value="1"/>
</dbReference>
<dbReference type="GO" id="GO:0016787">
    <property type="term" value="F:hydrolase activity"/>
    <property type="evidence" value="ECO:0007669"/>
    <property type="project" value="UniProtKB-KW"/>
</dbReference>
<dbReference type="KEGG" id="hch:HCH_05985"/>
<dbReference type="NCBIfam" id="TIGR01490">
    <property type="entry name" value="HAD-SF-IB-hyp1"/>
    <property type="match status" value="1"/>
</dbReference>
<dbReference type="PANTHER" id="PTHR43344">
    <property type="entry name" value="PHOSPHOSERINE PHOSPHATASE"/>
    <property type="match status" value="1"/>
</dbReference>
<dbReference type="SUPFAM" id="SSF56784">
    <property type="entry name" value="HAD-like"/>
    <property type="match status" value="1"/>
</dbReference>
<dbReference type="Gene3D" id="1.20.1440.100">
    <property type="entry name" value="SG protein - dephosphorylation function"/>
    <property type="match status" value="1"/>
</dbReference>
<proteinExistence type="predicted"/>
<name>Q2S9N8_HAHCH</name>
<keyword evidence="3" id="KW-0460">Magnesium</keyword>
<dbReference type="InterPro" id="IPR006385">
    <property type="entry name" value="HAD_hydro_SerB1"/>
</dbReference>
<evidence type="ECO:0000256" key="3">
    <source>
        <dbReference type="ARBA" id="ARBA00022842"/>
    </source>
</evidence>
<accession>Q2S9N8</accession>
<keyword evidence="2" id="KW-0378">Hydrolase</keyword>
<dbReference type="NCBIfam" id="TIGR01488">
    <property type="entry name" value="HAD-SF-IB"/>
    <property type="match status" value="1"/>
</dbReference>
<protein>
    <submittedName>
        <fullName evidence="4">Phosphoserine phosphatase</fullName>
    </submittedName>
</protein>
<keyword evidence="5" id="KW-1185">Reference proteome</keyword>
<dbReference type="HOGENOM" id="CLU_052657_1_1_6"/>